<feature type="compositionally biased region" description="Basic residues" evidence="2">
    <location>
        <begin position="382"/>
        <end position="402"/>
    </location>
</feature>
<feature type="region of interest" description="Disordered" evidence="2">
    <location>
        <begin position="161"/>
        <end position="284"/>
    </location>
</feature>
<sequence length="428" mass="45611">MASKFKQKQQAKREGLCRKLVSSFLPGLEASDPTNFDLAFSFVAQNLAEPALDVNPRDAVDWFGSLARRCDEDSQSAKAARLRQLVGELLHMGLKGDYTDPAARILHLLIGLAGRPLDTSAEAAAEAAERVRQERLAEEEAEAAAKAEAEAELLALIRQPLEGREDEDEEEWGQDGGYGSSSTLSDWSAEDEEAEGVGGRGAAVEDEEDQEEDGDSAMHRAALLPPLTRPHAPQPAQPPPQGPHRSLAPTAPAAASSAAVAPDPPASCGAQRLRPPREAPPPGSLRWRQVAAAGLPPGLAGSCTPLERVLLGLLAALQGRSSELISWDPVTCSFLPAEDLHLSANLTYGTVHTAVRPLLSAATAVRRLHDWVHTCLHYHQSQHHHQRHHNHHHNRSHNHKHGAATAAGGTPLQPKRGPGGAAATVGVG</sequence>
<feature type="non-terminal residue" evidence="3">
    <location>
        <position position="1"/>
    </location>
</feature>
<dbReference type="AlphaFoldDB" id="A0AAD3DRD7"/>
<organism evidence="3 4">
    <name type="scientific">Astrephomene gubernaculifera</name>
    <dbReference type="NCBI Taxonomy" id="47775"/>
    <lineage>
        <taxon>Eukaryota</taxon>
        <taxon>Viridiplantae</taxon>
        <taxon>Chlorophyta</taxon>
        <taxon>core chlorophytes</taxon>
        <taxon>Chlorophyceae</taxon>
        <taxon>CS clade</taxon>
        <taxon>Chlamydomonadales</taxon>
        <taxon>Astrephomenaceae</taxon>
        <taxon>Astrephomene</taxon>
    </lineage>
</organism>
<comment type="caution">
    <text evidence="3">The sequence shown here is derived from an EMBL/GenBank/DDBJ whole genome shotgun (WGS) entry which is preliminary data.</text>
</comment>
<feature type="compositionally biased region" description="Acidic residues" evidence="2">
    <location>
        <begin position="164"/>
        <end position="173"/>
    </location>
</feature>
<keyword evidence="4" id="KW-1185">Reference proteome</keyword>
<dbReference type="InterPro" id="IPR059169">
    <property type="entry name" value="GCP5_N_ext"/>
</dbReference>
<protein>
    <submittedName>
        <fullName evidence="3">Uncharacterized protein</fullName>
    </submittedName>
</protein>
<keyword evidence="1" id="KW-0175">Coiled coil</keyword>
<evidence type="ECO:0000313" key="4">
    <source>
        <dbReference type="Proteomes" id="UP001054857"/>
    </source>
</evidence>
<dbReference type="EMBL" id="BMAR01000010">
    <property type="protein sequence ID" value="GFR45572.1"/>
    <property type="molecule type" value="Genomic_DNA"/>
</dbReference>
<reference evidence="3 4" key="1">
    <citation type="journal article" date="2021" name="Sci. Rep.">
        <title>Genome sequencing of the multicellular alga Astrephomene provides insights into convergent evolution of germ-soma differentiation.</title>
        <authorList>
            <person name="Yamashita S."/>
            <person name="Yamamoto K."/>
            <person name="Matsuzaki R."/>
            <person name="Suzuki S."/>
            <person name="Yamaguchi H."/>
            <person name="Hirooka S."/>
            <person name="Minakuchi Y."/>
            <person name="Miyagishima S."/>
            <person name="Kawachi M."/>
            <person name="Toyoda A."/>
            <person name="Nozaki H."/>
        </authorList>
    </citation>
    <scope>NUCLEOTIDE SEQUENCE [LARGE SCALE GENOMIC DNA]</scope>
    <source>
        <strain evidence="3 4">NIES-4017</strain>
    </source>
</reference>
<evidence type="ECO:0000256" key="1">
    <source>
        <dbReference type="SAM" id="Coils"/>
    </source>
</evidence>
<evidence type="ECO:0000256" key="2">
    <source>
        <dbReference type="SAM" id="MobiDB-lite"/>
    </source>
</evidence>
<feature type="compositionally biased region" description="Acidic residues" evidence="2">
    <location>
        <begin position="204"/>
        <end position="215"/>
    </location>
</feature>
<accession>A0AAD3DRD7</accession>
<feature type="compositionally biased region" description="Pro residues" evidence="2">
    <location>
        <begin position="232"/>
        <end position="242"/>
    </location>
</feature>
<name>A0AAD3DRD7_9CHLO</name>
<feature type="compositionally biased region" description="Low complexity" evidence="2">
    <location>
        <begin position="248"/>
        <end position="261"/>
    </location>
</feature>
<evidence type="ECO:0000313" key="3">
    <source>
        <dbReference type="EMBL" id="GFR45572.1"/>
    </source>
</evidence>
<feature type="coiled-coil region" evidence="1">
    <location>
        <begin position="121"/>
        <end position="150"/>
    </location>
</feature>
<feature type="region of interest" description="Disordered" evidence="2">
    <location>
        <begin position="382"/>
        <end position="428"/>
    </location>
</feature>
<gene>
    <name evidence="3" type="ORF">Agub_g6966</name>
</gene>
<dbReference type="CDD" id="cd22572">
    <property type="entry name" value="GCP5_NTD"/>
    <property type="match status" value="1"/>
</dbReference>
<dbReference type="Proteomes" id="UP001054857">
    <property type="component" value="Unassembled WGS sequence"/>
</dbReference>
<proteinExistence type="predicted"/>